<dbReference type="RefSeq" id="WP_127187573.1">
    <property type="nucleotide sequence ID" value="NZ_RZNJ01000002.1"/>
</dbReference>
<protein>
    <submittedName>
        <fullName evidence="3">CYTH domain-containing protein</fullName>
    </submittedName>
</protein>
<sequence length="156" mass="17631">MGVEIERKFLLRGDDWRPLVTRSHSIVQGYLGKDDKATIRIRIIDGTDAVLTIKGARADGARPEFEYPIPIEDAQAMLPLCGDDVVQKRRHIVPEADGRYWEIDLFEGSHAGFRLAEIELDHPDAEIALPNWIGEEVSEDSRYSNENIARLGIPPR</sequence>
<dbReference type="InterPro" id="IPR033469">
    <property type="entry name" value="CYTH-like_dom_sf"/>
</dbReference>
<accession>A0A433XEY2</accession>
<proteinExistence type="predicted"/>
<dbReference type="SMART" id="SM01118">
    <property type="entry name" value="CYTH"/>
    <property type="match status" value="1"/>
</dbReference>
<evidence type="ECO:0000313" key="3">
    <source>
        <dbReference type="EMBL" id="RUT32616.1"/>
    </source>
</evidence>
<dbReference type="PANTHER" id="PTHR40114">
    <property type="entry name" value="SLR0698 PROTEIN"/>
    <property type="match status" value="1"/>
</dbReference>
<dbReference type="SUPFAM" id="SSF55154">
    <property type="entry name" value="CYTH-like phosphatases"/>
    <property type="match status" value="1"/>
</dbReference>
<dbReference type="PANTHER" id="PTHR40114:SF1">
    <property type="entry name" value="SLR0698 PROTEIN"/>
    <property type="match status" value="1"/>
</dbReference>
<dbReference type="AlphaFoldDB" id="A0A433XEY2"/>
<evidence type="ECO:0000259" key="2">
    <source>
        <dbReference type="PROSITE" id="PS51707"/>
    </source>
</evidence>
<evidence type="ECO:0000313" key="4">
    <source>
        <dbReference type="Proteomes" id="UP000281547"/>
    </source>
</evidence>
<evidence type="ECO:0000256" key="1">
    <source>
        <dbReference type="PIRSR" id="PIRSR016487-1"/>
    </source>
</evidence>
<name>A0A433XEY2_9HYPH</name>
<feature type="domain" description="CYTH" evidence="2">
    <location>
        <begin position="2"/>
        <end position="150"/>
    </location>
</feature>
<comment type="caution">
    <text evidence="3">The sequence shown here is derived from an EMBL/GenBank/DDBJ whole genome shotgun (WGS) entry which is preliminary data.</text>
</comment>
<dbReference type="InterPro" id="IPR012042">
    <property type="entry name" value="NeuTTM/CthTTM-like"/>
</dbReference>
<keyword evidence="4" id="KW-1185">Reference proteome</keyword>
<dbReference type="PIRSF" id="PIRSF016487">
    <property type="entry name" value="CYTH_UCP016487"/>
    <property type="match status" value="1"/>
</dbReference>
<dbReference type="CDD" id="cd07891">
    <property type="entry name" value="CYTH-like_CthTTM-like_1"/>
    <property type="match status" value="1"/>
</dbReference>
<dbReference type="EMBL" id="RZNJ01000002">
    <property type="protein sequence ID" value="RUT32616.1"/>
    <property type="molecule type" value="Genomic_DNA"/>
</dbReference>
<organism evidence="3 4">
    <name type="scientific">Arsenicitalea aurantiaca</name>
    <dbReference type="NCBI Taxonomy" id="1783274"/>
    <lineage>
        <taxon>Bacteria</taxon>
        <taxon>Pseudomonadati</taxon>
        <taxon>Pseudomonadota</taxon>
        <taxon>Alphaproteobacteria</taxon>
        <taxon>Hyphomicrobiales</taxon>
        <taxon>Devosiaceae</taxon>
        <taxon>Arsenicitalea</taxon>
    </lineage>
</organism>
<feature type="active site" description="Proton acceptor" evidence="1">
    <location>
        <position position="30"/>
    </location>
</feature>
<dbReference type="Pfam" id="PF01928">
    <property type="entry name" value="CYTH"/>
    <property type="match status" value="1"/>
</dbReference>
<dbReference type="PROSITE" id="PS51707">
    <property type="entry name" value="CYTH"/>
    <property type="match status" value="1"/>
</dbReference>
<dbReference type="Gene3D" id="2.40.320.10">
    <property type="entry name" value="Hypothetical Protein Pfu-838710-001"/>
    <property type="match status" value="1"/>
</dbReference>
<reference evidence="3 4" key="1">
    <citation type="journal article" date="2016" name="Int. J. Syst. Evol. Microbiol.">
        <title>Arsenicitalea aurantiaca gen. nov., sp. nov., a new member of the family Hyphomicrobiaceae, isolated from high-arsenic sediment.</title>
        <authorList>
            <person name="Mu Y."/>
            <person name="Zhou L."/>
            <person name="Zeng X.C."/>
            <person name="Liu L."/>
            <person name="Pan Y."/>
            <person name="Chen X."/>
            <person name="Wang J."/>
            <person name="Li S."/>
            <person name="Li W.J."/>
            <person name="Wang Y."/>
        </authorList>
    </citation>
    <scope>NUCLEOTIDE SEQUENCE [LARGE SCALE GENOMIC DNA]</scope>
    <source>
        <strain evidence="3 4">42-50</strain>
    </source>
</reference>
<dbReference type="OrthoDB" id="9805588at2"/>
<gene>
    <name evidence="3" type="ORF">EMQ25_05560</name>
</gene>
<dbReference type="InterPro" id="IPR023577">
    <property type="entry name" value="CYTH_domain"/>
</dbReference>
<dbReference type="Proteomes" id="UP000281547">
    <property type="component" value="Unassembled WGS sequence"/>
</dbReference>